<sequence>MVEDEDVRDGECSTPEALRGLIHKLAALLAISVFGHTSGLSPFSAIGVTHSELVGNVSMGNTGSLSGLYRLLTSLRAVASWIHGDFHAWFHQVFHLEKEEEK</sequence>
<reference evidence="2" key="3">
    <citation type="submission" date="2011-03" db="EMBL/GenBank/DDBJ databases">
        <title>Annotation of Magnaporthe poae ATCC 64411.</title>
        <authorList>
            <person name="Ma L.-J."/>
            <person name="Dead R."/>
            <person name="Young S.K."/>
            <person name="Zeng Q."/>
            <person name="Gargeya S."/>
            <person name="Fitzgerald M."/>
            <person name="Haas B."/>
            <person name="Abouelleil A."/>
            <person name="Alvarado L."/>
            <person name="Arachchi H.M."/>
            <person name="Berlin A."/>
            <person name="Brown A."/>
            <person name="Chapman S.B."/>
            <person name="Chen Z."/>
            <person name="Dunbar C."/>
            <person name="Freedman E."/>
            <person name="Gearin G."/>
            <person name="Gellesch M."/>
            <person name="Goldberg J."/>
            <person name="Griggs A."/>
            <person name="Gujja S."/>
            <person name="Heiman D."/>
            <person name="Howarth C."/>
            <person name="Larson L."/>
            <person name="Lui A."/>
            <person name="MacDonald P.J.P."/>
            <person name="Mehta T."/>
            <person name="Montmayeur A."/>
            <person name="Murphy C."/>
            <person name="Neiman D."/>
            <person name="Pearson M."/>
            <person name="Priest M."/>
            <person name="Roberts A."/>
            <person name="Saif S."/>
            <person name="Shea T."/>
            <person name="Shenoy N."/>
            <person name="Sisk P."/>
            <person name="Stolte C."/>
            <person name="Sykes S."/>
            <person name="Yandava C."/>
            <person name="Wortman J."/>
            <person name="Nusbaum C."/>
            <person name="Birren B."/>
        </authorList>
    </citation>
    <scope>NUCLEOTIDE SEQUENCE</scope>
    <source>
        <strain evidence="2">ATCC 64411</strain>
    </source>
</reference>
<evidence type="ECO:0000313" key="3">
    <source>
        <dbReference type="EnsemblFungi" id="MAPG_10944T0"/>
    </source>
</evidence>
<reference evidence="4" key="2">
    <citation type="submission" date="2010-05" db="EMBL/GenBank/DDBJ databases">
        <title>The genome sequence of Magnaporthe poae strain ATCC 64411.</title>
        <authorList>
            <person name="Ma L.-J."/>
            <person name="Dead R."/>
            <person name="Young S."/>
            <person name="Zeng Q."/>
            <person name="Koehrsen M."/>
            <person name="Alvarado L."/>
            <person name="Berlin A."/>
            <person name="Chapman S.B."/>
            <person name="Chen Z."/>
            <person name="Freedman E."/>
            <person name="Gellesch M."/>
            <person name="Goldberg J."/>
            <person name="Griggs A."/>
            <person name="Gujja S."/>
            <person name="Heilman E.R."/>
            <person name="Heiman D."/>
            <person name="Hepburn T."/>
            <person name="Howarth C."/>
            <person name="Jen D."/>
            <person name="Larson L."/>
            <person name="Mehta T."/>
            <person name="Neiman D."/>
            <person name="Pearson M."/>
            <person name="Roberts A."/>
            <person name="Saif S."/>
            <person name="Shea T."/>
            <person name="Shenoy N."/>
            <person name="Sisk P."/>
            <person name="Stolte C."/>
            <person name="Sykes S."/>
            <person name="Walk T."/>
            <person name="White J."/>
            <person name="Yandava C."/>
            <person name="Haas B."/>
            <person name="Nusbaum C."/>
            <person name="Birren B."/>
        </authorList>
    </citation>
    <scope>NUCLEOTIDE SEQUENCE [LARGE SCALE GENOMIC DNA]</scope>
    <source>
        <strain evidence="4">ATCC 64411 / 73-15</strain>
    </source>
</reference>
<reference evidence="2" key="1">
    <citation type="submission" date="2010-05" db="EMBL/GenBank/DDBJ databases">
        <title>The Genome Sequence of Magnaporthe poae strain ATCC 64411.</title>
        <authorList>
            <consortium name="The Broad Institute Genome Sequencing Platform"/>
            <consortium name="Broad Institute Genome Sequencing Center for Infectious Disease"/>
            <person name="Ma L.-J."/>
            <person name="Dead R."/>
            <person name="Young S."/>
            <person name="Zeng Q."/>
            <person name="Koehrsen M."/>
            <person name="Alvarado L."/>
            <person name="Berlin A."/>
            <person name="Chapman S.B."/>
            <person name="Chen Z."/>
            <person name="Freedman E."/>
            <person name="Gellesch M."/>
            <person name="Goldberg J."/>
            <person name="Griggs A."/>
            <person name="Gujja S."/>
            <person name="Heilman E.R."/>
            <person name="Heiman D."/>
            <person name="Hepburn T."/>
            <person name="Howarth C."/>
            <person name="Jen D."/>
            <person name="Larson L."/>
            <person name="Mehta T."/>
            <person name="Neiman D."/>
            <person name="Pearson M."/>
            <person name="Roberts A."/>
            <person name="Saif S."/>
            <person name="Shea T."/>
            <person name="Shenoy N."/>
            <person name="Sisk P."/>
            <person name="Stolte C."/>
            <person name="Sykes S."/>
            <person name="Walk T."/>
            <person name="White J."/>
            <person name="Yandava C."/>
            <person name="Haas B."/>
            <person name="Nusbaum C."/>
            <person name="Birren B."/>
        </authorList>
    </citation>
    <scope>NUCLEOTIDE SEQUENCE</scope>
    <source>
        <strain evidence="2">ATCC 64411</strain>
    </source>
</reference>
<dbReference type="EnsemblFungi" id="MAPG_10944T0">
    <property type="protein sequence ID" value="MAPG_10944T0"/>
    <property type="gene ID" value="MAPG_10944"/>
</dbReference>
<accession>A0A0C4EDY4</accession>
<dbReference type="InterPro" id="IPR046797">
    <property type="entry name" value="PDDEXK_12"/>
</dbReference>
<dbReference type="Pfam" id="PF20516">
    <property type="entry name" value="PDDEXK_12"/>
    <property type="match status" value="1"/>
</dbReference>
<evidence type="ECO:0000259" key="1">
    <source>
        <dbReference type="Pfam" id="PF20516"/>
    </source>
</evidence>
<dbReference type="AlphaFoldDB" id="A0A0C4EDY4"/>
<reference evidence="3" key="5">
    <citation type="submission" date="2015-06" db="UniProtKB">
        <authorList>
            <consortium name="EnsemblFungi"/>
        </authorList>
    </citation>
    <scope>IDENTIFICATION</scope>
    <source>
        <strain evidence="3">ATCC 64411</strain>
    </source>
</reference>
<organism evidence="3 4">
    <name type="scientific">Magnaporthiopsis poae (strain ATCC 64411 / 73-15)</name>
    <name type="common">Kentucky bluegrass fungus</name>
    <name type="synonym">Magnaporthe poae</name>
    <dbReference type="NCBI Taxonomy" id="644358"/>
    <lineage>
        <taxon>Eukaryota</taxon>
        <taxon>Fungi</taxon>
        <taxon>Dikarya</taxon>
        <taxon>Ascomycota</taxon>
        <taxon>Pezizomycotina</taxon>
        <taxon>Sordariomycetes</taxon>
        <taxon>Sordariomycetidae</taxon>
        <taxon>Magnaporthales</taxon>
        <taxon>Magnaporthaceae</taxon>
        <taxon>Magnaporthiopsis</taxon>
    </lineage>
</organism>
<dbReference type="EMBL" id="GL876978">
    <property type="protein sequence ID" value="KLU91997.1"/>
    <property type="molecule type" value="Genomic_DNA"/>
</dbReference>
<evidence type="ECO:0000313" key="4">
    <source>
        <dbReference type="Proteomes" id="UP000011715"/>
    </source>
</evidence>
<feature type="domain" description="PD-(D/E)XK nuclease-like" evidence="1">
    <location>
        <begin position="24"/>
        <end position="86"/>
    </location>
</feature>
<dbReference type="EMBL" id="ADBL01002695">
    <property type="status" value="NOT_ANNOTATED_CDS"/>
    <property type="molecule type" value="Genomic_DNA"/>
</dbReference>
<dbReference type="OrthoDB" id="5244165at2759"/>
<proteinExistence type="predicted"/>
<dbReference type="VEuPathDB" id="FungiDB:MAPG_10944"/>
<keyword evidence="4" id="KW-1185">Reference proteome</keyword>
<protein>
    <recommendedName>
        <fullName evidence="1">PD-(D/E)XK nuclease-like domain-containing protein</fullName>
    </recommendedName>
</protein>
<gene>
    <name evidence="2" type="ORF">MAPG_10944</name>
</gene>
<name>A0A0C4EDY4_MAGP6</name>
<dbReference type="Proteomes" id="UP000011715">
    <property type="component" value="Unassembled WGS sequence"/>
</dbReference>
<evidence type="ECO:0000313" key="2">
    <source>
        <dbReference type="EMBL" id="KLU91997.1"/>
    </source>
</evidence>
<reference evidence="3" key="4">
    <citation type="journal article" date="2015" name="G3 (Bethesda)">
        <title>Genome sequences of three phytopathogenic species of the Magnaporthaceae family of fungi.</title>
        <authorList>
            <person name="Okagaki L.H."/>
            <person name="Nunes C.C."/>
            <person name="Sailsbery J."/>
            <person name="Clay B."/>
            <person name="Brown D."/>
            <person name="John T."/>
            <person name="Oh Y."/>
            <person name="Young N."/>
            <person name="Fitzgerald M."/>
            <person name="Haas B.J."/>
            <person name="Zeng Q."/>
            <person name="Young S."/>
            <person name="Adiconis X."/>
            <person name="Fan L."/>
            <person name="Levin J.Z."/>
            <person name="Mitchell T.K."/>
            <person name="Okubara P.A."/>
            <person name="Farman M.L."/>
            <person name="Kohn L.M."/>
            <person name="Birren B."/>
            <person name="Ma L.-J."/>
            <person name="Dean R.A."/>
        </authorList>
    </citation>
    <scope>NUCLEOTIDE SEQUENCE</scope>
    <source>
        <strain evidence="3">ATCC 64411 / 73-15</strain>
    </source>
</reference>